<proteinExistence type="predicted"/>
<sequence>MSSTFASQRPAFAAYAANLRSSANVLNNNANNNPRIDGWAGV</sequence>
<evidence type="ECO:0000313" key="2">
    <source>
        <dbReference type="Proteomes" id="UP000199477"/>
    </source>
</evidence>
<dbReference type="STRING" id="500610.SAMN02799615_00813"/>
<dbReference type="EMBL" id="FONH01000002">
    <property type="protein sequence ID" value="SFE35106.1"/>
    <property type="molecule type" value="Genomic_DNA"/>
</dbReference>
<accession>A0A1I1ZTX7</accession>
<evidence type="ECO:0000313" key="1">
    <source>
        <dbReference type="EMBL" id="SFE35106.1"/>
    </source>
</evidence>
<gene>
    <name evidence="1" type="ORF">SAMN02799615_00813</name>
</gene>
<name>A0A1I1ZTX7_9GAMM</name>
<dbReference type="Proteomes" id="UP000199477">
    <property type="component" value="Unassembled WGS sequence"/>
</dbReference>
<dbReference type="RefSeq" id="WP_269320416.1">
    <property type="nucleotide sequence ID" value="NZ_FONH01000002.1"/>
</dbReference>
<organism evidence="1 2">
    <name type="scientific">Dyella marensis</name>
    <dbReference type="NCBI Taxonomy" id="500610"/>
    <lineage>
        <taxon>Bacteria</taxon>
        <taxon>Pseudomonadati</taxon>
        <taxon>Pseudomonadota</taxon>
        <taxon>Gammaproteobacteria</taxon>
        <taxon>Lysobacterales</taxon>
        <taxon>Rhodanobacteraceae</taxon>
        <taxon>Dyella</taxon>
    </lineage>
</organism>
<keyword evidence="2" id="KW-1185">Reference proteome</keyword>
<dbReference type="AlphaFoldDB" id="A0A1I1ZTX7"/>
<protein>
    <submittedName>
        <fullName evidence="1">Uncharacterized protein</fullName>
    </submittedName>
</protein>
<reference evidence="2" key="1">
    <citation type="submission" date="2016-10" db="EMBL/GenBank/DDBJ databases">
        <authorList>
            <person name="Varghese N."/>
            <person name="Submissions S."/>
        </authorList>
    </citation>
    <scope>NUCLEOTIDE SEQUENCE [LARGE SCALE GENOMIC DNA]</scope>
    <source>
        <strain evidence="2">UNC178MFTsu3.1</strain>
    </source>
</reference>